<name>A0A0B5H876_9CAUD</name>
<evidence type="ECO:0000313" key="1">
    <source>
        <dbReference type="EMBL" id="AJF40428.1"/>
    </source>
</evidence>
<dbReference type="RefSeq" id="YP_009126027.1">
    <property type="nucleotide sequence ID" value="NC_026605.1"/>
</dbReference>
<organism evidence="1 2">
    <name type="scientific">Mycobacterium phage Malithi</name>
    <dbReference type="NCBI Taxonomy" id="1567472"/>
    <lineage>
        <taxon>Viruses</taxon>
        <taxon>Duplodnaviria</taxon>
        <taxon>Heunggongvirae</taxon>
        <taxon>Uroviricota</taxon>
        <taxon>Caudoviricetes</taxon>
        <taxon>Pclasvirinae</taxon>
        <taxon>Fishburnevirus</taxon>
        <taxon>Fishburnevirus malithi</taxon>
    </lineage>
</organism>
<dbReference type="OrthoDB" id="23829at10239"/>
<accession>A0A0B5H876</accession>
<proteinExistence type="predicted"/>
<keyword evidence="2" id="KW-1185">Reference proteome</keyword>
<gene>
    <name evidence="1" type="primary">72</name>
    <name evidence="1" type="ORF">MALITHI_72</name>
</gene>
<reference evidence="1 2" key="1">
    <citation type="submission" date="2014-10" db="EMBL/GenBank/DDBJ databases">
        <authorList>
            <person name="Mbambo L.M."/>
            <person name="Adam N."/>
            <person name="Bengani L."/>
            <person name="Honono X."/>
            <person name="Molechan C."/>
            <person name="Ncobeni N."/>
            <person name="Tshabalala N."/>
            <person name="Nkondlo N."/>
            <person name="Larsen M.H."/>
            <person name="Rubin E.J."/>
            <person name="Russell D.A."/>
            <person name="Guerrero C.A."/>
            <person name="Bowman C.A."/>
            <person name="Jacobs-Sera D."/>
            <person name="Hendrix R.W."/>
            <person name="Hatfull G.F."/>
        </authorList>
    </citation>
    <scope>NUCLEOTIDE SEQUENCE [LARGE SCALE GENOMIC DNA]</scope>
</reference>
<dbReference type="KEGG" id="vg:23680832"/>
<protein>
    <submittedName>
        <fullName evidence="1">Uncharacterized protein</fullName>
    </submittedName>
</protein>
<evidence type="ECO:0000313" key="2">
    <source>
        <dbReference type="Proteomes" id="UP000031808"/>
    </source>
</evidence>
<dbReference type="Proteomes" id="UP000031808">
    <property type="component" value="Segment"/>
</dbReference>
<dbReference type="EMBL" id="KP027200">
    <property type="protein sequence ID" value="AJF40428.1"/>
    <property type="molecule type" value="Genomic_DNA"/>
</dbReference>
<sequence length="57" mass="6578">MSAPTRHRCDTCGREGARGFTHTVRGVYVCTNTNACQRRQNMPIWRVRELNARKSAR</sequence>
<dbReference type="GeneID" id="23680832"/>